<keyword evidence="3" id="KW-0201">Cytochrome c-type biogenesis</keyword>
<evidence type="ECO:0000256" key="5">
    <source>
        <dbReference type="ARBA" id="ARBA00023136"/>
    </source>
</evidence>
<accession>A0A1Q2CJS0</accession>
<dbReference type="InterPro" id="IPR002541">
    <property type="entry name" value="Cyt_c_assembly"/>
</dbReference>
<dbReference type="STRING" id="1332264.BW730_01035"/>
<protein>
    <submittedName>
        <fullName evidence="8">C-type cytochrome biogenesis protein CcsB</fullName>
    </submittedName>
</protein>
<feature type="transmembrane region" description="Helical" evidence="6">
    <location>
        <begin position="6"/>
        <end position="28"/>
    </location>
</feature>
<dbReference type="EMBL" id="CP019606">
    <property type="protein sequence ID" value="AQP46357.1"/>
    <property type="molecule type" value="Genomic_DNA"/>
</dbReference>
<dbReference type="PANTHER" id="PTHR30071:SF1">
    <property type="entry name" value="CYTOCHROME B_B6 PROTEIN-RELATED"/>
    <property type="match status" value="1"/>
</dbReference>
<keyword evidence="4 6" id="KW-1133">Transmembrane helix</keyword>
<dbReference type="GO" id="GO:0020037">
    <property type="term" value="F:heme binding"/>
    <property type="evidence" value="ECO:0007669"/>
    <property type="project" value="InterPro"/>
</dbReference>
<feature type="transmembrane region" description="Helical" evidence="6">
    <location>
        <begin position="165"/>
        <end position="189"/>
    </location>
</feature>
<keyword evidence="5 6" id="KW-0472">Membrane</keyword>
<evidence type="ECO:0000256" key="3">
    <source>
        <dbReference type="ARBA" id="ARBA00022748"/>
    </source>
</evidence>
<dbReference type="PANTHER" id="PTHR30071">
    <property type="entry name" value="HEME EXPORTER PROTEIN C"/>
    <property type="match status" value="1"/>
</dbReference>
<reference evidence="9" key="1">
    <citation type="submission" date="2017-02" db="EMBL/GenBank/DDBJ databases">
        <title>Tessaracoccus aquaemaris sp. nov., isolated from the intestine of a Korean rockfish, Sebastes schlegelii, in a marine aquaculture pond.</title>
        <authorList>
            <person name="Tak E.J."/>
            <person name="Bae J.-W."/>
        </authorList>
    </citation>
    <scope>NUCLEOTIDE SEQUENCE [LARGE SCALE GENOMIC DNA]</scope>
    <source>
        <strain evidence="9">NSG39</strain>
    </source>
</reference>
<dbReference type="InterPro" id="IPR017562">
    <property type="entry name" value="Cyt_c_biogenesis_CcsA"/>
</dbReference>
<keyword evidence="9" id="KW-1185">Reference proteome</keyword>
<dbReference type="GO" id="GO:0005886">
    <property type="term" value="C:plasma membrane"/>
    <property type="evidence" value="ECO:0007669"/>
    <property type="project" value="TreeGrafter"/>
</dbReference>
<dbReference type="GO" id="GO:0017004">
    <property type="term" value="P:cytochrome complex assembly"/>
    <property type="evidence" value="ECO:0007669"/>
    <property type="project" value="UniProtKB-KW"/>
</dbReference>
<evidence type="ECO:0000256" key="6">
    <source>
        <dbReference type="SAM" id="Phobius"/>
    </source>
</evidence>
<feature type="transmembrane region" description="Helical" evidence="6">
    <location>
        <begin position="128"/>
        <end position="145"/>
    </location>
</feature>
<dbReference type="InterPro" id="IPR045062">
    <property type="entry name" value="Cyt_c_biogenesis_CcsA/CcmC"/>
</dbReference>
<feature type="transmembrane region" description="Helical" evidence="6">
    <location>
        <begin position="209"/>
        <end position="230"/>
    </location>
</feature>
<dbReference type="AlphaFoldDB" id="A0A1Q2CJS0"/>
<dbReference type="NCBIfam" id="TIGR03144">
    <property type="entry name" value="cytochr_II_ccsB"/>
    <property type="match status" value="1"/>
</dbReference>
<feature type="transmembrane region" description="Helical" evidence="6">
    <location>
        <begin position="245"/>
        <end position="264"/>
    </location>
</feature>
<dbReference type="RefSeq" id="WP_077684687.1">
    <property type="nucleotide sequence ID" value="NZ_CP019606.1"/>
</dbReference>
<name>A0A1Q2CJS0_9ACTN</name>
<proteinExistence type="predicted"/>
<feature type="transmembrane region" description="Helical" evidence="6">
    <location>
        <begin position="271"/>
        <end position="292"/>
    </location>
</feature>
<evidence type="ECO:0000313" key="9">
    <source>
        <dbReference type="Proteomes" id="UP000188145"/>
    </source>
</evidence>
<evidence type="ECO:0000256" key="4">
    <source>
        <dbReference type="ARBA" id="ARBA00022989"/>
    </source>
</evidence>
<evidence type="ECO:0000313" key="8">
    <source>
        <dbReference type="EMBL" id="AQP46357.1"/>
    </source>
</evidence>
<gene>
    <name evidence="8" type="ORF">BW730_01035</name>
</gene>
<evidence type="ECO:0000259" key="7">
    <source>
        <dbReference type="Pfam" id="PF01578"/>
    </source>
</evidence>
<keyword evidence="2 6" id="KW-0812">Transmembrane</keyword>
<evidence type="ECO:0000256" key="1">
    <source>
        <dbReference type="ARBA" id="ARBA00004141"/>
    </source>
</evidence>
<feature type="transmembrane region" description="Helical" evidence="6">
    <location>
        <begin position="67"/>
        <end position="92"/>
    </location>
</feature>
<organism evidence="8 9">
    <name type="scientific">Tessaracoccus aquimaris</name>
    <dbReference type="NCBI Taxonomy" id="1332264"/>
    <lineage>
        <taxon>Bacteria</taxon>
        <taxon>Bacillati</taxon>
        <taxon>Actinomycetota</taxon>
        <taxon>Actinomycetes</taxon>
        <taxon>Propionibacteriales</taxon>
        <taxon>Propionibacteriaceae</taxon>
        <taxon>Tessaracoccus</taxon>
    </lineage>
</organism>
<comment type="subcellular location">
    <subcellularLocation>
        <location evidence="1">Membrane</location>
        <topology evidence="1">Multi-pass membrane protein</topology>
    </subcellularLocation>
</comment>
<dbReference type="KEGG" id="tes:BW730_01035"/>
<sequence length="299" mass="32911">MLEMAEYLVTAATVITLFGVVSCFALVTRKRGAAVETRSRALVSVGDGPAETVEATTEAKSGRRSSLGWWVAAFQIAAVVLLTAYIVVRMTYTGHGPFSNQHEFAIAFAWGVLLVNLFFDLRYRIRLITLIVLLVAGGMLVYGMSLDTSVKPLIPALQNSLMLTLHVSFAVVAYGAACVSFGAAVLYLLHPVIKRVKLPRLEVLDDIGYRAAVMTFPLLTIMIVLGSVWANTAWGRYWGWDPKETAALVTWLVYGAFLHVRVVRDWRGRKAAWMLVIGFATVLFAYFGNHFLGGLHSYA</sequence>
<dbReference type="Proteomes" id="UP000188145">
    <property type="component" value="Chromosome"/>
</dbReference>
<evidence type="ECO:0000256" key="2">
    <source>
        <dbReference type="ARBA" id="ARBA00022692"/>
    </source>
</evidence>
<dbReference type="Pfam" id="PF01578">
    <property type="entry name" value="Cytochrom_C_asm"/>
    <property type="match status" value="1"/>
</dbReference>
<feature type="domain" description="Cytochrome c assembly protein" evidence="7">
    <location>
        <begin position="101"/>
        <end position="296"/>
    </location>
</feature>
<feature type="transmembrane region" description="Helical" evidence="6">
    <location>
        <begin position="104"/>
        <end position="121"/>
    </location>
</feature>
<dbReference type="OrthoDB" id="9814290at2"/>